<evidence type="ECO:0000313" key="1">
    <source>
        <dbReference type="EMBL" id="OGK03974.1"/>
    </source>
</evidence>
<organism evidence="1 2">
    <name type="scientific">Candidatus Raymondbacteria bacterium RIFOXYD12_FULL_49_13</name>
    <dbReference type="NCBI Taxonomy" id="1817890"/>
    <lineage>
        <taxon>Bacteria</taxon>
        <taxon>Raymondiibacteriota</taxon>
    </lineage>
</organism>
<dbReference type="Proteomes" id="UP000179243">
    <property type="component" value="Unassembled WGS sequence"/>
</dbReference>
<dbReference type="AlphaFoldDB" id="A0A1F7FBC0"/>
<dbReference type="EMBL" id="MFYX01000078">
    <property type="protein sequence ID" value="OGK03974.1"/>
    <property type="molecule type" value="Genomic_DNA"/>
</dbReference>
<protein>
    <submittedName>
        <fullName evidence="1">Uncharacterized protein</fullName>
    </submittedName>
</protein>
<sequence>MVPNNKINNNHLSKTKIIILLILLICLPNTYCKNIIYLNEYDSVYNDSVVDNITSFSKDCDDIIEGEVVKLVVKNKLPEMILREYSVRITDQHKGKINSSIIKVIIYGGEYNGYAIRVLDAPTLTVNEKVLLFLDELKDKGGYIIHEWKYGKFQCLQEKNEKYIVYDLNRIHVTNYEKEIKYSHKLVKIKYKNVIDLIRKGIRNEK</sequence>
<accession>A0A1F7FBC0</accession>
<name>A0A1F7FBC0_UNCRA</name>
<proteinExistence type="predicted"/>
<comment type="caution">
    <text evidence="1">The sequence shown here is derived from an EMBL/GenBank/DDBJ whole genome shotgun (WGS) entry which is preliminary data.</text>
</comment>
<gene>
    <name evidence="1" type="ORF">A2519_04600</name>
</gene>
<evidence type="ECO:0000313" key="2">
    <source>
        <dbReference type="Proteomes" id="UP000179243"/>
    </source>
</evidence>
<reference evidence="1 2" key="1">
    <citation type="journal article" date="2016" name="Nat. Commun.">
        <title>Thousands of microbial genomes shed light on interconnected biogeochemical processes in an aquifer system.</title>
        <authorList>
            <person name="Anantharaman K."/>
            <person name="Brown C.T."/>
            <person name="Hug L.A."/>
            <person name="Sharon I."/>
            <person name="Castelle C.J."/>
            <person name="Probst A.J."/>
            <person name="Thomas B.C."/>
            <person name="Singh A."/>
            <person name="Wilkins M.J."/>
            <person name="Karaoz U."/>
            <person name="Brodie E.L."/>
            <person name="Williams K.H."/>
            <person name="Hubbard S.S."/>
            <person name="Banfield J.F."/>
        </authorList>
    </citation>
    <scope>NUCLEOTIDE SEQUENCE [LARGE SCALE GENOMIC DNA]</scope>
</reference>